<feature type="transmembrane region" description="Helical" evidence="8">
    <location>
        <begin position="37"/>
        <end position="55"/>
    </location>
</feature>
<evidence type="ECO:0000256" key="3">
    <source>
        <dbReference type="ARBA" id="ARBA00022448"/>
    </source>
</evidence>
<keyword evidence="4" id="KW-1003">Cell membrane</keyword>
<keyword evidence="3" id="KW-0813">Transport</keyword>
<dbReference type="PANTHER" id="PTHR22911">
    <property type="entry name" value="ACYL-MALONYL CONDENSING ENZYME-RELATED"/>
    <property type="match status" value="1"/>
</dbReference>
<keyword evidence="7 8" id="KW-0472">Membrane</keyword>
<evidence type="ECO:0000256" key="1">
    <source>
        <dbReference type="ARBA" id="ARBA00004651"/>
    </source>
</evidence>
<keyword evidence="5 8" id="KW-0812">Transmembrane</keyword>
<feature type="transmembrane region" description="Helical" evidence="8">
    <location>
        <begin position="71"/>
        <end position="90"/>
    </location>
</feature>
<comment type="similarity">
    <text evidence="2">Belongs to the EamA transporter family.</text>
</comment>
<dbReference type="PANTHER" id="PTHR22911:SF137">
    <property type="entry name" value="SOLUTE CARRIER FAMILY 35 MEMBER G2-RELATED"/>
    <property type="match status" value="1"/>
</dbReference>
<accession>A0A4V1RQV5</accession>
<dbReference type="Pfam" id="PF00892">
    <property type="entry name" value="EamA"/>
    <property type="match status" value="1"/>
</dbReference>
<feature type="transmembrane region" description="Helical" evidence="8">
    <location>
        <begin position="126"/>
        <end position="143"/>
    </location>
</feature>
<dbReference type="AlphaFoldDB" id="A0A4V1RQV5"/>
<keyword evidence="11" id="KW-1185">Reference proteome</keyword>
<evidence type="ECO:0000256" key="6">
    <source>
        <dbReference type="ARBA" id="ARBA00022989"/>
    </source>
</evidence>
<feature type="transmembrane region" description="Helical" evidence="8">
    <location>
        <begin position="209"/>
        <end position="233"/>
    </location>
</feature>
<dbReference type="GO" id="GO:0005886">
    <property type="term" value="C:plasma membrane"/>
    <property type="evidence" value="ECO:0007669"/>
    <property type="project" value="UniProtKB-SubCell"/>
</dbReference>
<evidence type="ECO:0000256" key="5">
    <source>
        <dbReference type="ARBA" id="ARBA00022692"/>
    </source>
</evidence>
<feature type="transmembrane region" description="Helical" evidence="8">
    <location>
        <begin position="7"/>
        <end position="25"/>
    </location>
</feature>
<dbReference type="OrthoDB" id="369870at2"/>
<organism evidence="10 11">
    <name type="scientific">Nocardioides zhouii</name>
    <dbReference type="NCBI Taxonomy" id="1168729"/>
    <lineage>
        <taxon>Bacteria</taxon>
        <taxon>Bacillati</taxon>
        <taxon>Actinomycetota</taxon>
        <taxon>Actinomycetes</taxon>
        <taxon>Propionibacteriales</taxon>
        <taxon>Nocardioidaceae</taxon>
        <taxon>Nocardioides</taxon>
    </lineage>
</organism>
<feature type="transmembrane region" description="Helical" evidence="8">
    <location>
        <begin position="149"/>
        <end position="165"/>
    </location>
</feature>
<dbReference type="RefSeq" id="WP_129424312.1">
    <property type="nucleotide sequence ID" value="NZ_SDWV01000002.1"/>
</dbReference>
<feature type="domain" description="EamA" evidence="9">
    <location>
        <begin position="6"/>
        <end position="141"/>
    </location>
</feature>
<evidence type="ECO:0000256" key="4">
    <source>
        <dbReference type="ARBA" id="ARBA00022475"/>
    </source>
</evidence>
<evidence type="ECO:0000256" key="7">
    <source>
        <dbReference type="ARBA" id="ARBA00023136"/>
    </source>
</evidence>
<dbReference type="InterPro" id="IPR000620">
    <property type="entry name" value="EamA_dom"/>
</dbReference>
<evidence type="ECO:0000256" key="2">
    <source>
        <dbReference type="ARBA" id="ARBA00007362"/>
    </source>
</evidence>
<comment type="caution">
    <text evidence="10">The sequence shown here is derived from an EMBL/GenBank/DDBJ whole genome shotgun (WGS) entry which is preliminary data.</text>
</comment>
<protein>
    <submittedName>
        <fullName evidence="10">EamA family transporter RarD</fullName>
    </submittedName>
</protein>
<feature type="transmembrane region" description="Helical" evidence="8">
    <location>
        <begin position="102"/>
        <end position="119"/>
    </location>
</feature>
<name>A0A4V1RQV5_9ACTN</name>
<evidence type="ECO:0000313" key="11">
    <source>
        <dbReference type="Proteomes" id="UP000291101"/>
    </source>
</evidence>
<proteinExistence type="inferred from homology"/>
<evidence type="ECO:0000256" key="8">
    <source>
        <dbReference type="SAM" id="Phobius"/>
    </source>
</evidence>
<feature type="transmembrane region" description="Helical" evidence="8">
    <location>
        <begin position="177"/>
        <end position="197"/>
    </location>
</feature>
<dbReference type="NCBIfam" id="TIGR00688">
    <property type="entry name" value="rarD"/>
    <property type="match status" value="1"/>
</dbReference>
<dbReference type="InterPro" id="IPR037185">
    <property type="entry name" value="EmrE-like"/>
</dbReference>
<dbReference type="InterPro" id="IPR004626">
    <property type="entry name" value="RarD"/>
</dbReference>
<dbReference type="Proteomes" id="UP000291101">
    <property type="component" value="Unassembled WGS sequence"/>
</dbReference>
<dbReference type="SUPFAM" id="SSF103481">
    <property type="entry name" value="Multidrug resistance efflux transporter EmrE"/>
    <property type="match status" value="2"/>
</dbReference>
<reference evidence="10 11" key="1">
    <citation type="submission" date="2019-01" db="EMBL/GenBank/DDBJ databases">
        <title>Novel species of Nocardioides.</title>
        <authorList>
            <person name="Liu Q."/>
            <person name="X Y.-H."/>
        </authorList>
    </citation>
    <scope>NUCLEOTIDE SEQUENCE [LARGE SCALE GENOMIC DNA]</scope>
    <source>
        <strain evidence="10 11">HLT2-9</strain>
    </source>
</reference>
<sequence>MPDNRRGLIVGATAYVLWGTFPLYWTLLEPGGAVEILAHRIVWSSITMVLVLLLWRRVPYLKALLRDRHRLLLICCAAVVITFNWGGYIWGVNNGRVVETSLGYFINPLVTVLMGVFVLGERLRNLQWAAMGIAFVAVVVLALDYGRPPWIALLLAFSFGTYGLLKKQAGVGAVESITVETVVLTPFALAYVVWLMATGASNFGSHGVGHALLFTTTGIITAVPLMLFGAAAIRVSMVSLGLLQYLAPTIQFALGILVFHEEMPASRWIGFGLVWLALAIFTIEALNHRRQQPRLVAHASAA</sequence>
<dbReference type="EMBL" id="SDWV01000002">
    <property type="protein sequence ID" value="RYC14177.1"/>
    <property type="molecule type" value="Genomic_DNA"/>
</dbReference>
<comment type="subcellular location">
    <subcellularLocation>
        <location evidence="1">Cell membrane</location>
        <topology evidence="1">Multi-pass membrane protein</topology>
    </subcellularLocation>
</comment>
<feature type="transmembrane region" description="Helical" evidence="8">
    <location>
        <begin position="265"/>
        <end position="286"/>
    </location>
</feature>
<keyword evidence="6 8" id="KW-1133">Transmembrane helix</keyword>
<evidence type="ECO:0000259" key="9">
    <source>
        <dbReference type="Pfam" id="PF00892"/>
    </source>
</evidence>
<gene>
    <name evidence="10" type="primary">rarD</name>
    <name evidence="10" type="ORF">EUA94_02360</name>
</gene>
<evidence type="ECO:0000313" key="10">
    <source>
        <dbReference type="EMBL" id="RYC14177.1"/>
    </source>
</evidence>
<feature type="transmembrane region" description="Helical" evidence="8">
    <location>
        <begin position="240"/>
        <end position="259"/>
    </location>
</feature>